<keyword evidence="3" id="KW-1185">Reference proteome</keyword>
<feature type="region of interest" description="Disordered" evidence="1">
    <location>
        <begin position="355"/>
        <end position="431"/>
    </location>
</feature>
<protein>
    <submittedName>
        <fullName evidence="2">Uncharacterized protein</fullName>
    </submittedName>
</protein>
<evidence type="ECO:0000313" key="3">
    <source>
        <dbReference type="Proteomes" id="UP000265515"/>
    </source>
</evidence>
<feature type="compositionally biased region" description="Gly residues" evidence="1">
    <location>
        <begin position="384"/>
        <end position="394"/>
    </location>
</feature>
<dbReference type="Proteomes" id="UP000265515">
    <property type="component" value="Unassembled WGS sequence"/>
</dbReference>
<evidence type="ECO:0000256" key="1">
    <source>
        <dbReference type="SAM" id="MobiDB-lite"/>
    </source>
</evidence>
<feature type="compositionally biased region" description="Gly residues" evidence="1">
    <location>
        <begin position="360"/>
        <end position="370"/>
    </location>
</feature>
<feature type="compositionally biased region" description="Polar residues" evidence="1">
    <location>
        <begin position="397"/>
        <end position="413"/>
    </location>
</feature>
<accession>A0A388M9Z4</accession>
<dbReference type="AlphaFoldDB" id="A0A388M9Z4"/>
<dbReference type="Gramene" id="GBG91370">
    <property type="protein sequence ID" value="GBG91370"/>
    <property type="gene ID" value="CBR_g52257"/>
</dbReference>
<proteinExistence type="predicted"/>
<organism evidence="2 3">
    <name type="scientific">Chara braunii</name>
    <name type="common">Braun's stonewort</name>
    <dbReference type="NCBI Taxonomy" id="69332"/>
    <lineage>
        <taxon>Eukaryota</taxon>
        <taxon>Viridiplantae</taxon>
        <taxon>Streptophyta</taxon>
        <taxon>Charophyceae</taxon>
        <taxon>Charales</taxon>
        <taxon>Characeae</taxon>
        <taxon>Chara</taxon>
    </lineage>
</organism>
<feature type="compositionally biased region" description="Low complexity" evidence="1">
    <location>
        <begin position="289"/>
        <end position="300"/>
    </location>
</feature>
<dbReference type="EMBL" id="BFEA01000899">
    <property type="protein sequence ID" value="GBG91370.1"/>
    <property type="molecule type" value="Genomic_DNA"/>
</dbReference>
<feature type="region of interest" description="Disordered" evidence="1">
    <location>
        <begin position="273"/>
        <end position="300"/>
    </location>
</feature>
<name>A0A388M9Z4_CHABU</name>
<sequence>MEDTNRMVLIMYFEDGDYHRNTIPLFEDIQPTGPSSSSLATDISTLARRERKPKLLTDVVEKNFQPTKWKMAGMESKKKVVYEGMERETNSMVETLEQFCPVDEAVVFLGKGHAALVWELLKSNRHCVVLEGEDMKFDFLVQFVNKMVDTREYHAKFIKPPPCHDEARDFVHKVGQNMPNIWQFLFEMRPENRGDRAYVTRRRKVETSLRGYHKASSDKEVAFLDRLEIMYFDQGIGAFTLTAYAASFPDGEQFDADDSEEESVDGTLQAALASERQKASTTSSHKMAITGTSSGTPSIGTSGVVPAGAITLPLTTPPASTAALTTRVSSSVGLMSDQATALRTLYNWYIEEGNDTGAEKGQGPGGGPSGEGAEHPSSDDGGYDKGGSGEGGGTSEMPRSSQPTSAATEGQPNRQHEGSGRPVEGYTNIGGLPQMKLSTAVAQVDEGCEGGLSATTTLTSAIVTDVIWSDTNGASVFPVGENAKIGSPHDHMWESMDILSCGLKSKGRLRTSMDETMFLGETETQGEPHTPFDEETLRGDLEFPTEFRSSLTTEKARRGSQEARTVCGTMEETMFVGKMEPVVEPNSPLDEKTPGGDSDIRIGFRSLSEKAQGESHDSPIISITAGRKNTLEGLVGKETIQASDIEEDEGHIVLTTPEQHTPVEEGQKNTLEPFVQQLSPYVQVITIEESLVTSRQLGGFASLLAKCRFPPFDFSQDDIPYMRHKIAFDILSMVEHE</sequence>
<comment type="caution">
    <text evidence="2">The sequence shown here is derived from an EMBL/GenBank/DDBJ whole genome shotgun (WGS) entry which is preliminary data.</text>
</comment>
<evidence type="ECO:0000313" key="2">
    <source>
        <dbReference type="EMBL" id="GBG91370.1"/>
    </source>
</evidence>
<gene>
    <name evidence="2" type="ORF">CBR_g52257</name>
</gene>
<reference evidence="2 3" key="1">
    <citation type="journal article" date="2018" name="Cell">
        <title>The Chara Genome: Secondary Complexity and Implications for Plant Terrestrialization.</title>
        <authorList>
            <person name="Nishiyama T."/>
            <person name="Sakayama H."/>
            <person name="Vries J.D."/>
            <person name="Buschmann H."/>
            <person name="Saint-Marcoux D."/>
            <person name="Ullrich K.K."/>
            <person name="Haas F.B."/>
            <person name="Vanderstraeten L."/>
            <person name="Becker D."/>
            <person name="Lang D."/>
            <person name="Vosolsobe S."/>
            <person name="Rombauts S."/>
            <person name="Wilhelmsson P.K.I."/>
            <person name="Janitza P."/>
            <person name="Kern R."/>
            <person name="Heyl A."/>
            <person name="Rumpler F."/>
            <person name="Villalobos L.I.A.C."/>
            <person name="Clay J.M."/>
            <person name="Skokan R."/>
            <person name="Toyoda A."/>
            <person name="Suzuki Y."/>
            <person name="Kagoshima H."/>
            <person name="Schijlen E."/>
            <person name="Tajeshwar N."/>
            <person name="Catarino B."/>
            <person name="Hetherington A.J."/>
            <person name="Saltykova A."/>
            <person name="Bonnot C."/>
            <person name="Breuninger H."/>
            <person name="Symeonidi A."/>
            <person name="Radhakrishnan G.V."/>
            <person name="Van Nieuwerburgh F."/>
            <person name="Deforce D."/>
            <person name="Chang C."/>
            <person name="Karol K.G."/>
            <person name="Hedrich R."/>
            <person name="Ulvskov P."/>
            <person name="Glockner G."/>
            <person name="Delwiche C.F."/>
            <person name="Petrasek J."/>
            <person name="Van de Peer Y."/>
            <person name="Friml J."/>
            <person name="Beilby M."/>
            <person name="Dolan L."/>
            <person name="Kohara Y."/>
            <person name="Sugano S."/>
            <person name="Fujiyama A."/>
            <person name="Delaux P.-M."/>
            <person name="Quint M."/>
            <person name="TheiBen G."/>
            <person name="Hagemann M."/>
            <person name="Harholt J."/>
            <person name="Dunand C."/>
            <person name="Zachgo S."/>
            <person name="Langdale J."/>
            <person name="Maumus F."/>
            <person name="Straeten D.V.D."/>
            <person name="Gould S.B."/>
            <person name="Rensing S.A."/>
        </authorList>
    </citation>
    <scope>NUCLEOTIDE SEQUENCE [LARGE SCALE GENOMIC DNA]</scope>
    <source>
        <strain evidence="2 3">S276</strain>
    </source>
</reference>